<name>A0A1I7YEK7_9BILA</name>
<feature type="chain" id="PRO_5009312145" evidence="1">
    <location>
        <begin position="23"/>
        <end position="123"/>
    </location>
</feature>
<proteinExistence type="predicted"/>
<keyword evidence="3" id="KW-1185">Reference proteome</keyword>
<dbReference type="Pfam" id="PF24942">
    <property type="entry name" value="Fn3_Dep-1_1st"/>
    <property type="match status" value="1"/>
</dbReference>
<protein>
    <submittedName>
        <fullName evidence="4">Propep_M14 domain-containing protein</fullName>
    </submittedName>
</protein>
<feature type="domain" description="Dep-1 first Fn3-like" evidence="2">
    <location>
        <begin position="52"/>
        <end position="123"/>
    </location>
</feature>
<sequence>MMISNPLVTFSTLLLLLRLTNCASTEPPSFQQEEILQEEGPNTPHPFAENAFTIQKDPTDSSRLLNVILPLDFHEYEQFIAKVTDISAEIEYPIRDVNKTFLASPNDNSVINIHGLHAGHKYR</sequence>
<dbReference type="WBParaSite" id="L893_g15344.t1">
    <property type="protein sequence ID" value="L893_g15344.t1"/>
    <property type="gene ID" value="L893_g15344"/>
</dbReference>
<reference evidence="4" key="1">
    <citation type="submission" date="2016-11" db="UniProtKB">
        <authorList>
            <consortium name="WormBaseParasite"/>
        </authorList>
    </citation>
    <scope>IDENTIFICATION</scope>
</reference>
<keyword evidence="1" id="KW-0732">Signal</keyword>
<evidence type="ECO:0000259" key="2">
    <source>
        <dbReference type="Pfam" id="PF24942"/>
    </source>
</evidence>
<feature type="signal peptide" evidence="1">
    <location>
        <begin position="1"/>
        <end position="22"/>
    </location>
</feature>
<organism evidence="3 4">
    <name type="scientific">Steinernema glaseri</name>
    <dbReference type="NCBI Taxonomy" id="37863"/>
    <lineage>
        <taxon>Eukaryota</taxon>
        <taxon>Metazoa</taxon>
        <taxon>Ecdysozoa</taxon>
        <taxon>Nematoda</taxon>
        <taxon>Chromadorea</taxon>
        <taxon>Rhabditida</taxon>
        <taxon>Tylenchina</taxon>
        <taxon>Panagrolaimomorpha</taxon>
        <taxon>Strongyloidoidea</taxon>
        <taxon>Steinernematidae</taxon>
        <taxon>Steinernema</taxon>
    </lineage>
</organism>
<evidence type="ECO:0000256" key="1">
    <source>
        <dbReference type="SAM" id="SignalP"/>
    </source>
</evidence>
<dbReference type="AlphaFoldDB" id="A0A1I7YEK7"/>
<evidence type="ECO:0000313" key="4">
    <source>
        <dbReference type="WBParaSite" id="L893_g15344.t1"/>
    </source>
</evidence>
<evidence type="ECO:0000313" key="3">
    <source>
        <dbReference type="Proteomes" id="UP000095287"/>
    </source>
</evidence>
<dbReference type="InterPro" id="IPR056967">
    <property type="entry name" value="Fn3_Dep-1_1st"/>
</dbReference>
<dbReference type="Proteomes" id="UP000095287">
    <property type="component" value="Unplaced"/>
</dbReference>
<accession>A0A1I7YEK7</accession>